<organism evidence="3 4">
    <name type="scientific">Nocardia mangyaensis</name>
    <dbReference type="NCBI Taxonomy" id="2213200"/>
    <lineage>
        <taxon>Bacteria</taxon>
        <taxon>Bacillati</taxon>
        <taxon>Actinomycetota</taxon>
        <taxon>Actinomycetes</taxon>
        <taxon>Mycobacteriales</taxon>
        <taxon>Nocardiaceae</taxon>
        <taxon>Nocardia</taxon>
    </lineage>
</organism>
<dbReference type="PROSITE" id="PS51257">
    <property type="entry name" value="PROKAR_LIPOPROTEIN"/>
    <property type="match status" value="1"/>
</dbReference>
<gene>
    <name evidence="3" type="ORF">BOX37_25105</name>
</gene>
<reference evidence="3" key="1">
    <citation type="submission" date="2016-11" db="EMBL/GenBank/DDBJ databases">
        <authorList>
            <person name="Jaros S."/>
            <person name="Januszkiewicz K."/>
            <person name="Wedrychowicz H."/>
        </authorList>
    </citation>
    <scope>NUCLEOTIDE SEQUENCE [LARGE SCALE GENOMIC DNA]</scope>
    <source>
        <strain evidence="3">Y48</strain>
    </source>
</reference>
<dbReference type="Proteomes" id="UP000183810">
    <property type="component" value="Chromosome"/>
</dbReference>
<dbReference type="Gene3D" id="3.40.190.10">
    <property type="entry name" value="Periplasmic binding protein-like II"/>
    <property type="match status" value="1"/>
</dbReference>
<dbReference type="OrthoDB" id="4567439at2"/>
<evidence type="ECO:0000259" key="2">
    <source>
        <dbReference type="Pfam" id="PF04069"/>
    </source>
</evidence>
<sequence>MLSGALRRNAAAILVATCSFAAVACAADGAREVVAVGADSSTESIVLAEIYSQALARTGTDTTVLTGLDTPTADLDAARIAVLPARNGSLLDRWNPSAAARTPEDVLAAVNAALPQGLSVSDAADGTDLRPRLLITEDLATREELRTVTALTPRCPELTVGHTELPGLAAIPIGPDLVADCAFAATIHYPDPEALRNALRDGQIQVGIVNGPPAGENPADLITLDDEDYALRTQNILALHRTGIFDRRETKKLNYVAGELTTAELIVLIDQVESGADPAAVARTWLDDHGL</sequence>
<dbReference type="KEGG" id="nsl:BOX37_25105"/>
<feature type="signal peptide" evidence="1">
    <location>
        <begin position="1"/>
        <end position="26"/>
    </location>
</feature>
<name>A0A1J0VX68_9NOCA</name>
<evidence type="ECO:0000313" key="4">
    <source>
        <dbReference type="Proteomes" id="UP000183810"/>
    </source>
</evidence>
<dbReference type="SUPFAM" id="SSF53850">
    <property type="entry name" value="Periplasmic binding protein-like II"/>
    <property type="match status" value="1"/>
</dbReference>
<dbReference type="Gene3D" id="3.40.190.120">
    <property type="entry name" value="Osmoprotection protein (prox), domain 2"/>
    <property type="match status" value="1"/>
</dbReference>
<protein>
    <recommendedName>
        <fullName evidence="2">ABC-type glycine betaine transport system substrate-binding domain-containing protein</fullName>
    </recommendedName>
</protein>
<dbReference type="AlphaFoldDB" id="A0A1J0VX68"/>
<feature type="domain" description="ABC-type glycine betaine transport system substrate-binding" evidence="2">
    <location>
        <begin position="34"/>
        <end position="287"/>
    </location>
</feature>
<keyword evidence="1" id="KW-0732">Signal</keyword>
<evidence type="ECO:0000256" key="1">
    <source>
        <dbReference type="SAM" id="SignalP"/>
    </source>
</evidence>
<dbReference type="InterPro" id="IPR007210">
    <property type="entry name" value="ABC_Gly_betaine_transp_sub-bd"/>
</dbReference>
<dbReference type="GO" id="GO:0043190">
    <property type="term" value="C:ATP-binding cassette (ABC) transporter complex"/>
    <property type="evidence" value="ECO:0007669"/>
    <property type="project" value="InterPro"/>
</dbReference>
<dbReference type="GO" id="GO:0022857">
    <property type="term" value="F:transmembrane transporter activity"/>
    <property type="evidence" value="ECO:0007669"/>
    <property type="project" value="InterPro"/>
</dbReference>
<evidence type="ECO:0000313" key="3">
    <source>
        <dbReference type="EMBL" id="APE36659.1"/>
    </source>
</evidence>
<keyword evidence="4" id="KW-1185">Reference proteome</keyword>
<feature type="chain" id="PRO_5038575257" description="ABC-type glycine betaine transport system substrate-binding domain-containing protein" evidence="1">
    <location>
        <begin position="27"/>
        <end position="291"/>
    </location>
</feature>
<dbReference type="EMBL" id="CP018082">
    <property type="protein sequence ID" value="APE36659.1"/>
    <property type="molecule type" value="Genomic_DNA"/>
</dbReference>
<proteinExistence type="predicted"/>
<dbReference type="RefSeq" id="WP_071929843.1">
    <property type="nucleotide sequence ID" value="NZ_CP018082.1"/>
</dbReference>
<dbReference type="Pfam" id="PF04069">
    <property type="entry name" value="OpuAC"/>
    <property type="match status" value="1"/>
</dbReference>
<accession>A0A1J0VX68</accession>